<dbReference type="GO" id="GO:0001817">
    <property type="term" value="P:regulation of cytokine production"/>
    <property type="evidence" value="ECO:0007669"/>
    <property type="project" value="TreeGrafter"/>
</dbReference>
<dbReference type="GO" id="GO:0050863">
    <property type="term" value="P:regulation of T cell activation"/>
    <property type="evidence" value="ECO:0007669"/>
    <property type="project" value="UniProtKB-ARBA"/>
</dbReference>
<dbReference type="Pfam" id="PF22705">
    <property type="entry name" value="C2-set_3"/>
    <property type="match status" value="1"/>
</dbReference>
<dbReference type="InterPro" id="IPR007110">
    <property type="entry name" value="Ig-like_dom"/>
</dbReference>
<sequence>MHNNAGWQYALQCLVNLLQNKLKHSKLAFCQSKDMDSSKSVTAMVGENVILPCHLEPPKDASQMTVEWGRPDLKPRFVFVNLDGHEYSADQNEAYKGRSSIIPDNLKNGDISLRLSAVRHSDNGKYRCYLPKLKKENFVNLVVAGLDESNNGVMLDCSSTGWFPEPEVLWMDEEEIIMSAGPTEKIKSPDGLYTISSRVTVEKRHNNNITLNKKKQQLRREEEEYVAKKKSDLEEELRKRNQDQRIINQQIEALMKMSEELKEQKERLTDQRQEAVKIVEENDRKLKAIDDEVTNQSENMMEKKAQGYLKLKEIITESNERLTKRKADHQLVELITQKLMDKASQEVKKLKEIKQEIQNHVVEIEKQLKEMVTCDVTAETEMN</sequence>
<evidence type="ECO:0000256" key="10">
    <source>
        <dbReference type="SAM" id="Coils"/>
    </source>
</evidence>
<reference evidence="12" key="1">
    <citation type="submission" date="2025-08" db="UniProtKB">
        <authorList>
            <consortium name="Ensembl"/>
        </authorList>
    </citation>
    <scope>IDENTIFICATION</scope>
</reference>
<evidence type="ECO:0000256" key="5">
    <source>
        <dbReference type="ARBA" id="ARBA00023136"/>
    </source>
</evidence>
<organism evidence="12 13">
    <name type="scientific">Cyprinodon variegatus</name>
    <name type="common">Sheepshead minnow</name>
    <dbReference type="NCBI Taxonomy" id="28743"/>
    <lineage>
        <taxon>Eukaryota</taxon>
        <taxon>Metazoa</taxon>
        <taxon>Chordata</taxon>
        <taxon>Craniata</taxon>
        <taxon>Vertebrata</taxon>
        <taxon>Euteleostomi</taxon>
        <taxon>Actinopterygii</taxon>
        <taxon>Neopterygii</taxon>
        <taxon>Teleostei</taxon>
        <taxon>Neoteleostei</taxon>
        <taxon>Acanthomorphata</taxon>
        <taxon>Ovalentaria</taxon>
        <taxon>Atherinomorphae</taxon>
        <taxon>Cyprinodontiformes</taxon>
        <taxon>Cyprinodontidae</taxon>
        <taxon>Cyprinodon</taxon>
    </lineage>
</organism>
<dbReference type="SMART" id="SM00409">
    <property type="entry name" value="IG"/>
    <property type="match status" value="1"/>
</dbReference>
<keyword evidence="4" id="KW-1133">Transmembrane helix</keyword>
<dbReference type="InterPro" id="IPR013106">
    <property type="entry name" value="Ig_V-set"/>
</dbReference>
<dbReference type="GO" id="GO:0042110">
    <property type="term" value="P:T cell activation"/>
    <property type="evidence" value="ECO:0007669"/>
    <property type="project" value="UniProtKB-ARBA"/>
</dbReference>
<keyword evidence="13" id="KW-1185">Reference proteome</keyword>
<evidence type="ECO:0000256" key="4">
    <source>
        <dbReference type="ARBA" id="ARBA00022989"/>
    </source>
</evidence>
<evidence type="ECO:0000256" key="1">
    <source>
        <dbReference type="ARBA" id="ARBA00004370"/>
    </source>
</evidence>
<dbReference type="OMA" id="WHNGKEL"/>
<keyword evidence="8" id="KW-0393">Immunoglobulin domain</keyword>
<proteinExistence type="inferred from homology"/>
<dbReference type="Pfam" id="PF07686">
    <property type="entry name" value="V-set"/>
    <property type="match status" value="1"/>
</dbReference>
<dbReference type="FunFam" id="2.60.40.10:FF:000088">
    <property type="entry name" value="Butyrophilin subfamily 1 member A1"/>
    <property type="match status" value="1"/>
</dbReference>
<keyword evidence="3" id="KW-0732">Signal</keyword>
<dbReference type="Ensembl" id="ENSCVAT00000030444.1">
    <property type="protein sequence ID" value="ENSCVAP00000012712.1"/>
    <property type="gene ID" value="ENSCVAG00000015155.1"/>
</dbReference>
<dbReference type="GO" id="GO:0009897">
    <property type="term" value="C:external side of plasma membrane"/>
    <property type="evidence" value="ECO:0007669"/>
    <property type="project" value="TreeGrafter"/>
</dbReference>
<accession>A0A3Q2D333</accession>
<keyword evidence="2" id="KW-0812">Transmembrane</keyword>
<dbReference type="InterPro" id="IPR053896">
    <property type="entry name" value="BTN3A2-like_Ig-C"/>
</dbReference>
<feature type="coiled-coil region" evidence="10">
    <location>
        <begin position="204"/>
        <end position="281"/>
    </location>
</feature>
<keyword evidence="6" id="KW-1015">Disulfide bond</keyword>
<dbReference type="InterPro" id="IPR050504">
    <property type="entry name" value="IgSF_BTN/MOG"/>
</dbReference>
<dbReference type="AlphaFoldDB" id="A0A3Q2D333"/>
<reference evidence="12" key="2">
    <citation type="submission" date="2025-09" db="UniProtKB">
        <authorList>
            <consortium name="Ensembl"/>
        </authorList>
    </citation>
    <scope>IDENTIFICATION</scope>
</reference>
<feature type="domain" description="Ig-like" evidence="11">
    <location>
        <begin position="46"/>
        <end position="128"/>
    </location>
</feature>
<evidence type="ECO:0000313" key="13">
    <source>
        <dbReference type="Proteomes" id="UP000265020"/>
    </source>
</evidence>
<evidence type="ECO:0000256" key="3">
    <source>
        <dbReference type="ARBA" id="ARBA00022729"/>
    </source>
</evidence>
<dbReference type="PROSITE" id="PS50835">
    <property type="entry name" value="IG_LIKE"/>
    <property type="match status" value="1"/>
</dbReference>
<protein>
    <recommendedName>
        <fullName evidence="11">Ig-like domain-containing protein</fullName>
    </recommendedName>
</protein>
<dbReference type="PANTHER" id="PTHR24100">
    <property type="entry name" value="BUTYROPHILIN"/>
    <property type="match status" value="1"/>
</dbReference>
<evidence type="ECO:0000256" key="9">
    <source>
        <dbReference type="ARBA" id="ARBA00038221"/>
    </source>
</evidence>
<dbReference type="GO" id="GO:1903037">
    <property type="term" value="P:regulation of leukocyte cell-cell adhesion"/>
    <property type="evidence" value="ECO:0007669"/>
    <property type="project" value="UniProtKB-ARBA"/>
</dbReference>
<dbReference type="GO" id="GO:0050852">
    <property type="term" value="P:T cell receptor signaling pathway"/>
    <property type="evidence" value="ECO:0007669"/>
    <property type="project" value="TreeGrafter"/>
</dbReference>
<dbReference type="FunFam" id="2.60.40.10:FF:000142">
    <property type="entry name" value="V-set domain-containing T-cell activation inhibitor 1"/>
    <property type="match status" value="1"/>
</dbReference>
<keyword evidence="10" id="KW-0175">Coiled coil</keyword>
<evidence type="ECO:0000256" key="7">
    <source>
        <dbReference type="ARBA" id="ARBA00023180"/>
    </source>
</evidence>
<evidence type="ECO:0000256" key="2">
    <source>
        <dbReference type="ARBA" id="ARBA00022692"/>
    </source>
</evidence>
<evidence type="ECO:0000313" key="12">
    <source>
        <dbReference type="Ensembl" id="ENSCVAP00000012712.1"/>
    </source>
</evidence>
<comment type="subcellular location">
    <subcellularLocation>
        <location evidence="1">Membrane</location>
    </subcellularLocation>
</comment>
<evidence type="ECO:0000256" key="6">
    <source>
        <dbReference type="ARBA" id="ARBA00023157"/>
    </source>
</evidence>
<dbReference type="GO" id="GO:0005102">
    <property type="term" value="F:signaling receptor binding"/>
    <property type="evidence" value="ECO:0007669"/>
    <property type="project" value="TreeGrafter"/>
</dbReference>
<dbReference type="PANTHER" id="PTHR24100:SF151">
    <property type="entry name" value="ICOS LIGAND"/>
    <property type="match status" value="1"/>
</dbReference>
<dbReference type="SUPFAM" id="SSF48726">
    <property type="entry name" value="Immunoglobulin"/>
    <property type="match status" value="2"/>
</dbReference>
<comment type="similarity">
    <text evidence="9">Belongs to the SKINT family.</text>
</comment>
<dbReference type="Gene3D" id="2.60.40.10">
    <property type="entry name" value="Immunoglobulins"/>
    <property type="match status" value="2"/>
</dbReference>
<name>A0A3Q2D333_CYPVA</name>
<keyword evidence="5" id="KW-0472">Membrane</keyword>
<evidence type="ECO:0000259" key="11">
    <source>
        <dbReference type="PROSITE" id="PS50835"/>
    </source>
</evidence>
<evidence type="ECO:0000256" key="8">
    <source>
        <dbReference type="ARBA" id="ARBA00023319"/>
    </source>
</evidence>
<dbReference type="InterPro" id="IPR036179">
    <property type="entry name" value="Ig-like_dom_sf"/>
</dbReference>
<keyword evidence="7" id="KW-0325">Glycoprotein</keyword>
<dbReference type="GeneTree" id="ENSGT01050000244843"/>
<dbReference type="Proteomes" id="UP000265020">
    <property type="component" value="Unassembled WGS sequence"/>
</dbReference>
<feature type="coiled-coil region" evidence="10">
    <location>
        <begin position="336"/>
        <end position="370"/>
    </location>
</feature>
<dbReference type="InterPro" id="IPR013783">
    <property type="entry name" value="Ig-like_fold"/>
</dbReference>
<dbReference type="InterPro" id="IPR003599">
    <property type="entry name" value="Ig_sub"/>
</dbReference>